<feature type="region of interest" description="Disordered" evidence="1">
    <location>
        <begin position="80"/>
        <end position="101"/>
    </location>
</feature>
<dbReference type="AlphaFoldDB" id="A0AAV4P6C0"/>
<gene>
    <name evidence="2" type="ORF">CEXT_265781</name>
</gene>
<feature type="compositionally biased region" description="Basic residues" evidence="1">
    <location>
        <begin position="393"/>
        <end position="409"/>
    </location>
</feature>
<protein>
    <submittedName>
        <fullName evidence="2">Uncharacterized protein</fullName>
    </submittedName>
</protein>
<dbReference type="EMBL" id="BPLR01021703">
    <property type="protein sequence ID" value="GIX92596.1"/>
    <property type="molecule type" value="Genomic_DNA"/>
</dbReference>
<keyword evidence="3" id="KW-1185">Reference proteome</keyword>
<feature type="region of interest" description="Disordered" evidence="1">
    <location>
        <begin position="367"/>
        <end position="409"/>
    </location>
</feature>
<dbReference type="Proteomes" id="UP001054945">
    <property type="component" value="Unassembled WGS sequence"/>
</dbReference>
<organism evidence="2 3">
    <name type="scientific">Caerostris extrusa</name>
    <name type="common">Bark spider</name>
    <name type="synonym">Caerostris bankana</name>
    <dbReference type="NCBI Taxonomy" id="172846"/>
    <lineage>
        <taxon>Eukaryota</taxon>
        <taxon>Metazoa</taxon>
        <taxon>Ecdysozoa</taxon>
        <taxon>Arthropoda</taxon>
        <taxon>Chelicerata</taxon>
        <taxon>Arachnida</taxon>
        <taxon>Araneae</taxon>
        <taxon>Araneomorphae</taxon>
        <taxon>Entelegynae</taxon>
        <taxon>Araneoidea</taxon>
        <taxon>Araneidae</taxon>
        <taxon>Caerostris</taxon>
    </lineage>
</organism>
<evidence type="ECO:0000313" key="3">
    <source>
        <dbReference type="Proteomes" id="UP001054945"/>
    </source>
</evidence>
<name>A0AAV4P6C0_CAEEX</name>
<proteinExistence type="predicted"/>
<evidence type="ECO:0000313" key="2">
    <source>
        <dbReference type="EMBL" id="GIX92596.1"/>
    </source>
</evidence>
<feature type="compositionally biased region" description="Low complexity" evidence="1">
    <location>
        <begin position="338"/>
        <end position="350"/>
    </location>
</feature>
<reference evidence="2 3" key="1">
    <citation type="submission" date="2021-06" db="EMBL/GenBank/DDBJ databases">
        <title>Caerostris extrusa draft genome.</title>
        <authorList>
            <person name="Kono N."/>
            <person name="Arakawa K."/>
        </authorList>
    </citation>
    <scope>NUCLEOTIDE SEQUENCE [LARGE SCALE GENOMIC DNA]</scope>
</reference>
<feature type="compositionally biased region" description="Basic and acidic residues" evidence="1">
    <location>
        <begin position="318"/>
        <end position="335"/>
    </location>
</feature>
<accession>A0AAV4P6C0</accession>
<feature type="compositionally biased region" description="Basic and acidic residues" evidence="1">
    <location>
        <begin position="80"/>
        <end position="90"/>
    </location>
</feature>
<feature type="compositionally biased region" description="Polar residues" evidence="1">
    <location>
        <begin position="305"/>
        <end position="317"/>
    </location>
</feature>
<feature type="compositionally biased region" description="Basic and acidic residues" evidence="1">
    <location>
        <begin position="375"/>
        <end position="392"/>
    </location>
</feature>
<comment type="caution">
    <text evidence="2">The sequence shown here is derived from an EMBL/GenBank/DDBJ whole genome shotgun (WGS) entry which is preliminary data.</text>
</comment>
<feature type="region of interest" description="Disordered" evidence="1">
    <location>
        <begin position="243"/>
        <end position="350"/>
    </location>
</feature>
<sequence>MKDLSGYSVCNRKVETRSILISSTPETAKASENIECYEIQKSENDEDNKVASECVTQESVTSTKIISSDLLHKNDYLDEDKESKEVHVPESQELSLGEPKSFDATSRVEKIQRVTESLQTINTIQQTLEDEFSCETVPVSSESIHPSYLPKVEKSISLINTSSKEPIKDTYLSHSKLKVVDSSPETLKSTDSMLCERNIPDYVPSDESKINELTIGEQTFNPSIRSLPYSEIVEEKLSDKIHVSKQNQTDNMEIKSKVNEKPTVKKIEETKSNKKRSRKKKSKQKHDKCEPTEEDDDSVLKEVVSSKNIAKDSTMQKTLHDENKSDCQQKDDEKIATSVSEISVSESDSSAFEIKYTSDADVQIQYKTSDNINISEKEIETSQREKNKDSTSKKKSKQKKIRLQNKIRI</sequence>
<evidence type="ECO:0000256" key="1">
    <source>
        <dbReference type="SAM" id="MobiDB-lite"/>
    </source>
</evidence>
<feature type="compositionally biased region" description="Basic residues" evidence="1">
    <location>
        <begin position="273"/>
        <end position="286"/>
    </location>
</feature>
<feature type="compositionally biased region" description="Basic and acidic residues" evidence="1">
    <location>
        <begin position="252"/>
        <end position="272"/>
    </location>
</feature>